<accession>A0AAU9C2W2</accession>
<name>A0AAU9C2W2_9GAMM</name>
<reference evidence="3" key="1">
    <citation type="journal article" date="2024" name="Int. J. Syst. Evol. Microbiol.">
        <title>Methylomarinovum tepidoasis sp. nov., a moderately thermophilic methanotroph of the family Methylothermaceae isolated from a deep-sea hydrothermal field.</title>
        <authorList>
            <person name="Hirayama H."/>
            <person name="Takaki Y."/>
            <person name="Abe M."/>
            <person name="Miyazaki M."/>
            <person name="Uematsu K."/>
            <person name="Matsui Y."/>
            <person name="Takai K."/>
        </authorList>
    </citation>
    <scope>NUCLEOTIDE SEQUENCE [LARGE SCALE GENOMIC DNA]</scope>
    <source>
        <strain evidence="3">IT-9</strain>
    </source>
</reference>
<keyword evidence="1" id="KW-0472">Membrane</keyword>
<evidence type="ECO:0000313" key="2">
    <source>
        <dbReference type="EMBL" id="BCX82742.1"/>
    </source>
</evidence>
<keyword evidence="1" id="KW-1133">Transmembrane helix</keyword>
<evidence type="ECO:0000256" key="1">
    <source>
        <dbReference type="SAM" id="Phobius"/>
    </source>
</evidence>
<dbReference type="AlphaFoldDB" id="A0AAU9C2W2"/>
<keyword evidence="3" id="KW-1185">Reference proteome</keyword>
<proteinExistence type="predicted"/>
<dbReference type="PANTHER" id="PTHR34351">
    <property type="entry name" value="SLR1927 PROTEIN-RELATED"/>
    <property type="match status" value="1"/>
</dbReference>
<keyword evidence="1" id="KW-0812">Transmembrane</keyword>
<dbReference type="KEGG" id="mcau:MIT9_P2328"/>
<protein>
    <recommendedName>
        <fullName evidence="4">DUF58 domain-containing protein</fullName>
    </recommendedName>
</protein>
<organism evidence="2 3">
    <name type="scientific">Methylomarinovum caldicuralii</name>
    <dbReference type="NCBI Taxonomy" id="438856"/>
    <lineage>
        <taxon>Bacteria</taxon>
        <taxon>Pseudomonadati</taxon>
        <taxon>Pseudomonadota</taxon>
        <taxon>Gammaproteobacteria</taxon>
        <taxon>Methylococcales</taxon>
        <taxon>Methylothermaceae</taxon>
        <taxon>Methylomarinovum</taxon>
    </lineage>
</organism>
<feature type="transmembrane region" description="Helical" evidence="1">
    <location>
        <begin position="19"/>
        <end position="36"/>
    </location>
</feature>
<evidence type="ECO:0000313" key="3">
    <source>
        <dbReference type="Proteomes" id="UP001321825"/>
    </source>
</evidence>
<dbReference type="Proteomes" id="UP001321825">
    <property type="component" value="Chromosome"/>
</dbReference>
<evidence type="ECO:0008006" key="4">
    <source>
        <dbReference type="Google" id="ProtNLM"/>
    </source>
</evidence>
<dbReference type="EMBL" id="AP024714">
    <property type="protein sequence ID" value="BCX82742.1"/>
    <property type="molecule type" value="Genomic_DNA"/>
</dbReference>
<dbReference type="RefSeq" id="WP_317705129.1">
    <property type="nucleotide sequence ID" value="NZ_AP024714.1"/>
</dbReference>
<feature type="transmembrane region" description="Helical" evidence="1">
    <location>
        <begin position="42"/>
        <end position="59"/>
    </location>
</feature>
<gene>
    <name evidence="2" type="ORF">MIT9_P2328</name>
</gene>
<sequence length="293" mass="31851">MRTGDGAVNAVQLRPTPRLGGFALLLALLWLVSANYGNNLGYLLTYLLAGVGLTAPFHTRRQLAGLALRPEAPEPVFAGETAELPLRLDNPGSARWQVRVSAPGAEAVTVAADGGTQTVMLPYRTERRGLLRIGPVTLSSTFPLGLFRAVRRFETEWALWVYPRPAEQAPIPAGRGRAGLDGELEFQGLRDYRPGDSPRRIHWKGLAKGQGLLTREFVQRPHGDETVFAWEDLSPAETEQRLAWLCRLVLDAEESGKSYGLRLPGRFLPPQRGAAHLHACLQALAGFGGGGHG</sequence>
<dbReference type="PANTHER" id="PTHR34351:SF1">
    <property type="entry name" value="SLR1927 PROTEIN"/>
    <property type="match status" value="1"/>
</dbReference>